<dbReference type="SMR" id="Q6R9G7"/>
<protein>
    <submittedName>
        <fullName evidence="1">Uncharacterized protein orf302</fullName>
    </submittedName>
</protein>
<gene>
    <name evidence="1" type="primary">orf302</name>
</gene>
<accession>Q6R9G7</accession>
<dbReference type="GeneID" id="4056005"/>
<keyword evidence="1" id="KW-0496">Mitochondrion</keyword>
<organism evidence="1 2">
    <name type="scientific">Zea mays</name>
    <name type="common">Maize</name>
    <dbReference type="NCBI Taxonomy" id="4577"/>
    <lineage>
        <taxon>Eukaryota</taxon>
        <taxon>Viridiplantae</taxon>
        <taxon>Streptophyta</taxon>
        <taxon>Embryophyta</taxon>
        <taxon>Tracheophyta</taxon>
        <taxon>Spermatophyta</taxon>
        <taxon>Magnoliopsida</taxon>
        <taxon>Liliopsida</taxon>
        <taxon>Poales</taxon>
        <taxon>Poaceae</taxon>
        <taxon>PACMAD clade</taxon>
        <taxon>Panicoideae</taxon>
        <taxon>Andropogonodae</taxon>
        <taxon>Andropogoneae</taxon>
        <taxon>Tripsacinae</taxon>
        <taxon>Zea</taxon>
    </lineage>
</organism>
<proteinExistence type="predicted"/>
<keyword evidence="2" id="KW-1185">Reference proteome</keyword>
<dbReference type="HOGENOM" id="CLU_922460_0_0_1"/>
<dbReference type="RefSeq" id="YP_588341.1">
    <property type="nucleotide sequence ID" value="NC_007982.1"/>
</dbReference>
<dbReference type="PaxDb" id="4577-GRMZM5G831452_P01"/>
<dbReference type="InParanoid" id="Q6R9G7"/>
<evidence type="ECO:0000313" key="2">
    <source>
        <dbReference type="Proteomes" id="UP000007305"/>
    </source>
</evidence>
<dbReference type="EMBL" id="AY506529">
    <property type="protein sequence ID" value="AAR91057.1"/>
    <property type="molecule type" value="Genomic_DNA"/>
</dbReference>
<reference evidence="1 2" key="1">
    <citation type="journal article" date="2004" name="Plant Physiol.">
        <title>Sequence and comparative analysis of the maize NB mitochondrial genome.</title>
        <authorList>
            <person name="Clifton S.W."/>
            <person name="Minx P."/>
            <person name="Fauron C.M.-R."/>
            <person name="Gibson M."/>
            <person name="Allen J.O."/>
            <person name="Sun H."/>
            <person name="Thompson M."/>
            <person name="Barbazuk W.B."/>
            <person name="Kanuganti S."/>
            <person name="Tayloe C."/>
            <person name="Meyer L."/>
            <person name="Wilson R.K."/>
            <person name="Newton K.J."/>
        </authorList>
    </citation>
    <scope>NUCLEOTIDE SEQUENCE</scope>
    <source>
        <strain evidence="2">cv. B37N</strain>
    </source>
</reference>
<name>Q6R9G7_MAIZE</name>
<dbReference type="Proteomes" id="UP000007305">
    <property type="component" value="Mitochondrion"/>
</dbReference>
<dbReference type="AlphaFoldDB" id="Q6R9G7"/>
<sequence>MDPGDRRFSTVSPNVDFVELAKQMKIVTENIDRRREMINKQVAFHYAVNVYHVNSVGGIEDIEQYSEIPHVLIGCGNTISADPYFGDEDDCSLMWENLVWAGLYGDGMKTPLIDSHPTNRTYIDIIADGVDFHEDNRKVRAIFKIIDGKMCELWWLNGSKENDSIWTVIENYKTFCEMNDPCVYTQEFREFVRARNKNNSDWPFILEFFHANLFHTNIVDVMYNIISKDVRLQYVLNFPSLTVSSPYKNQSVMDNADLGKKVLFALSVTYMHHVCAKFLEGDLYFRNDIDKYRDNPFIPFIR</sequence>
<evidence type="ECO:0000313" key="1">
    <source>
        <dbReference type="EMBL" id="AAR91057.1"/>
    </source>
</evidence>
<geneLocation type="mitochondrion" evidence="1"/>